<dbReference type="InterPro" id="IPR023179">
    <property type="entry name" value="GTP-bd_ortho_bundle_sf"/>
</dbReference>
<dbReference type="AlphaFoldDB" id="A0A8E0VL15"/>
<organism evidence="3 4">
    <name type="scientific">Fasciolopsis buskii</name>
    <dbReference type="NCBI Taxonomy" id="27845"/>
    <lineage>
        <taxon>Eukaryota</taxon>
        <taxon>Metazoa</taxon>
        <taxon>Spiralia</taxon>
        <taxon>Lophotrochozoa</taxon>
        <taxon>Platyhelminthes</taxon>
        <taxon>Trematoda</taxon>
        <taxon>Digenea</taxon>
        <taxon>Plagiorchiida</taxon>
        <taxon>Echinostomata</taxon>
        <taxon>Echinostomatoidea</taxon>
        <taxon>Fasciolidae</taxon>
        <taxon>Fasciolopsis</taxon>
    </lineage>
</organism>
<proteinExistence type="predicted"/>
<evidence type="ECO:0000256" key="1">
    <source>
        <dbReference type="ARBA" id="ARBA00022741"/>
    </source>
</evidence>
<keyword evidence="4" id="KW-1185">Reference proteome</keyword>
<dbReference type="OrthoDB" id="444945at2759"/>
<dbReference type="Gene3D" id="1.10.1580.10">
    <property type="match status" value="1"/>
</dbReference>
<dbReference type="InterPro" id="IPR050755">
    <property type="entry name" value="TRAFAC_YlqF/YawG_RiboMat"/>
</dbReference>
<name>A0A8E0VL15_9TREM</name>
<evidence type="ECO:0000313" key="4">
    <source>
        <dbReference type="Proteomes" id="UP000728185"/>
    </source>
</evidence>
<dbReference type="PANTHER" id="PTHR11089">
    <property type="entry name" value="GTP-BINDING PROTEIN-RELATED"/>
    <property type="match status" value="1"/>
</dbReference>
<keyword evidence="1" id="KW-0547">Nucleotide-binding</keyword>
<reference evidence="3" key="1">
    <citation type="submission" date="2019-05" db="EMBL/GenBank/DDBJ databases">
        <title>Annotation for the trematode Fasciolopsis buski.</title>
        <authorList>
            <person name="Choi Y.-J."/>
        </authorList>
    </citation>
    <scope>NUCLEOTIDE SEQUENCE</scope>
    <source>
        <strain evidence="3">HT</strain>
        <tissue evidence="3">Whole worm</tissue>
    </source>
</reference>
<evidence type="ECO:0000256" key="2">
    <source>
        <dbReference type="ARBA" id="ARBA00023134"/>
    </source>
</evidence>
<dbReference type="GO" id="GO:0005525">
    <property type="term" value="F:GTP binding"/>
    <property type="evidence" value="ECO:0007669"/>
    <property type="project" value="UniProtKB-KW"/>
</dbReference>
<dbReference type="GO" id="GO:0005730">
    <property type="term" value="C:nucleolus"/>
    <property type="evidence" value="ECO:0007669"/>
    <property type="project" value="TreeGrafter"/>
</dbReference>
<keyword evidence="2" id="KW-0342">GTP-binding</keyword>
<protein>
    <submittedName>
        <fullName evidence="3">Putative gtp-binding protein-animal</fullName>
    </submittedName>
</protein>
<dbReference type="Proteomes" id="UP000728185">
    <property type="component" value="Unassembled WGS sequence"/>
</dbReference>
<gene>
    <name evidence="3" type="ORF">FBUS_11686</name>
</gene>
<dbReference type="PANTHER" id="PTHR11089:SF30">
    <property type="entry name" value="GUANINE NUCLEOTIDE-BINDING PROTEIN-LIKE 3 HOMOLOG"/>
    <property type="match status" value="1"/>
</dbReference>
<dbReference type="EMBL" id="LUCM01001084">
    <property type="protein sequence ID" value="KAA0199508.1"/>
    <property type="molecule type" value="Genomic_DNA"/>
</dbReference>
<accession>A0A8E0VL15</accession>
<evidence type="ECO:0000313" key="3">
    <source>
        <dbReference type="EMBL" id="KAA0199508.1"/>
    </source>
</evidence>
<comment type="caution">
    <text evidence="3">The sequence shown here is derived from an EMBL/GenBank/DDBJ whole genome shotgun (WGS) entry which is preliminary data.</text>
</comment>
<sequence length="47" mass="5324">MSKYDIDDYSNTTEFLVNLAHRLGRLKKGGVPNTTLAARTLINDWIT</sequence>